<organism evidence="2 3">
    <name type="scientific">Umbelopsis vinacea</name>
    <dbReference type="NCBI Taxonomy" id="44442"/>
    <lineage>
        <taxon>Eukaryota</taxon>
        <taxon>Fungi</taxon>
        <taxon>Fungi incertae sedis</taxon>
        <taxon>Mucoromycota</taxon>
        <taxon>Mucoromycotina</taxon>
        <taxon>Umbelopsidomycetes</taxon>
        <taxon>Umbelopsidales</taxon>
        <taxon>Umbelopsidaceae</taxon>
        <taxon>Umbelopsis</taxon>
    </lineage>
</organism>
<reference evidence="2" key="1">
    <citation type="submission" date="2020-12" db="EMBL/GenBank/DDBJ databases">
        <title>Metabolic potential, ecology and presence of endohyphal bacteria is reflected in genomic diversity of Mucoromycotina.</title>
        <authorList>
            <person name="Muszewska A."/>
            <person name="Okrasinska A."/>
            <person name="Steczkiewicz K."/>
            <person name="Drgas O."/>
            <person name="Orlowska M."/>
            <person name="Perlinska-Lenart U."/>
            <person name="Aleksandrzak-Piekarczyk T."/>
            <person name="Szatraj K."/>
            <person name="Zielenkiewicz U."/>
            <person name="Pilsyk S."/>
            <person name="Malc E."/>
            <person name="Mieczkowski P."/>
            <person name="Kruszewska J.S."/>
            <person name="Biernat P."/>
            <person name="Pawlowska J."/>
        </authorList>
    </citation>
    <scope>NUCLEOTIDE SEQUENCE</scope>
    <source>
        <strain evidence="2">WA0000051536</strain>
    </source>
</reference>
<evidence type="ECO:0000256" key="1">
    <source>
        <dbReference type="SAM" id="MobiDB-lite"/>
    </source>
</evidence>
<feature type="region of interest" description="Disordered" evidence="1">
    <location>
        <begin position="153"/>
        <end position="173"/>
    </location>
</feature>
<evidence type="ECO:0000313" key="3">
    <source>
        <dbReference type="Proteomes" id="UP000612746"/>
    </source>
</evidence>
<dbReference type="OrthoDB" id="10312642at2759"/>
<protein>
    <submittedName>
        <fullName evidence="2">Uncharacterized protein</fullName>
    </submittedName>
</protein>
<gene>
    <name evidence="2" type="ORF">INT44_006951</name>
</gene>
<dbReference type="EMBL" id="JAEPRA010000016">
    <property type="protein sequence ID" value="KAG2174687.1"/>
    <property type="molecule type" value="Genomic_DNA"/>
</dbReference>
<accession>A0A8H7PIN6</accession>
<evidence type="ECO:0000313" key="2">
    <source>
        <dbReference type="EMBL" id="KAG2174687.1"/>
    </source>
</evidence>
<keyword evidence="3" id="KW-1185">Reference proteome</keyword>
<comment type="caution">
    <text evidence="2">The sequence shown here is derived from an EMBL/GenBank/DDBJ whole genome shotgun (WGS) entry which is preliminary data.</text>
</comment>
<feature type="region of interest" description="Disordered" evidence="1">
    <location>
        <begin position="1"/>
        <end position="72"/>
    </location>
</feature>
<dbReference type="AlphaFoldDB" id="A0A8H7PIN6"/>
<sequence>MDDTIDDDNVPLQRGPVHIENENSVPEEEQRLLDESSNSDTRQLDTPTPIDTSNRHATIENAMPSPRRFPRQPLLQFDSKDNIHQLERELEERQAVGSPHPDAEDDLVENAIPSTIGGSLDKMIGGFIRGIGHLTRDPELVSIGDQRILIGNAEIEQKKRERQDAITETVATP</sequence>
<feature type="compositionally biased region" description="Polar residues" evidence="1">
    <location>
        <begin position="35"/>
        <end position="52"/>
    </location>
</feature>
<feature type="compositionally biased region" description="Basic and acidic residues" evidence="1">
    <location>
        <begin position="155"/>
        <end position="165"/>
    </location>
</feature>
<name>A0A8H7PIN6_9FUNG</name>
<dbReference type="Proteomes" id="UP000612746">
    <property type="component" value="Unassembled WGS sequence"/>
</dbReference>
<proteinExistence type="predicted"/>